<evidence type="ECO:0000313" key="10">
    <source>
        <dbReference type="EMBL" id="VAW27683.1"/>
    </source>
</evidence>
<dbReference type="AlphaFoldDB" id="A0A3B0UH62"/>
<feature type="transmembrane region" description="Helical" evidence="8">
    <location>
        <begin position="203"/>
        <end position="223"/>
    </location>
</feature>
<evidence type="ECO:0000256" key="7">
    <source>
        <dbReference type="SAM" id="Coils"/>
    </source>
</evidence>
<dbReference type="InterPro" id="IPR005467">
    <property type="entry name" value="His_kinase_dom"/>
</dbReference>
<evidence type="ECO:0000256" key="5">
    <source>
        <dbReference type="ARBA" id="ARBA00022777"/>
    </source>
</evidence>
<keyword evidence="7" id="KW-0175">Coiled coil</keyword>
<dbReference type="InterPro" id="IPR036890">
    <property type="entry name" value="HATPase_C_sf"/>
</dbReference>
<sequence>SILRVENDSITLATALLNVGDEYFNTDEFDSALLYFSESGEIFDLKNYKIGKAYNLGNIGLVYAEQGRHKLAEENIVEATKILQELGDNYPIAVYNTYMADIYKAKGDLPRALAYAQHSYSLAMAGGLKEQIRDASHTLSELYQEAEEYKKAYQFQEEYLIYRDSINNEETIRKMADLRTEYEVSQKQIEVDLLNQEKKVSRLIRAGLLGLLLAITGLAFIYIKRNKEKRIINKLLTTQKEKLQIQHSELEVLNSTKDRFFSIISHDLRGPVNSFKGLTTIMKMSLEEKKYNELPKMTDMLDKASSQISTLLNNLLDWAVNQQGEFPYNPEEIELTQLVEEVLNTSKPRAESKQIEINKSIGVDVVAWIDKNSVKTILRNLINNALKFTPQGGRIEISGSSELNEVVLKIKDTGIGISKDKFATLFSMNELKSTPGTDGEKGLGLGLRLAYEFTKMNKGVISAESEEGKGTTFIIKLPTQAS</sequence>
<dbReference type="SMART" id="SM00388">
    <property type="entry name" value="HisKA"/>
    <property type="match status" value="1"/>
</dbReference>
<evidence type="ECO:0000256" key="6">
    <source>
        <dbReference type="ARBA" id="ARBA00023012"/>
    </source>
</evidence>
<dbReference type="InterPro" id="IPR004358">
    <property type="entry name" value="Sig_transdc_His_kin-like_C"/>
</dbReference>
<dbReference type="InterPro" id="IPR003594">
    <property type="entry name" value="HATPase_dom"/>
</dbReference>
<proteinExistence type="predicted"/>
<dbReference type="EMBL" id="UOES01000283">
    <property type="protein sequence ID" value="VAW27683.1"/>
    <property type="molecule type" value="Genomic_DNA"/>
</dbReference>
<reference evidence="10" key="1">
    <citation type="submission" date="2018-06" db="EMBL/GenBank/DDBJ databases">
        <authorList>
            <person name="Zhirakovskaya E."/>
        </authorList>
    </citation>
    <scope>NUCLEOTIDE SEQUENCE</scope>
</reference>
<dbReference type="InterPro" id="IPR036097">
    <property type="entry name" value="HisK_dim/P_sf"/>
</dbReference>
<dbReference type="Pfam" id="PF13424">
    <property type="entry name" value="TPR_12"/>
    <property type="match status" value="1"/>
</dbReference>
<feature type="non-terminal residue" evidence="10">
    <location>
        <position position="1"/>
    </location>
</feature>
<evidence type="ECO:0000256" key="1">
    <source>
        <dbReference type="ARBA" id="ARBA00000085"/>
    </source>
</evidence>
<protein>
    <recommendedName>
        <fullName evidence="2">histidine kinase</fullName>
        <ecNumber evidence="2">2.7.13.3</ecNumber>
    </recommendedName>
</protein>
<dbReference type="Pfam" id="PF02518">
    <property type="entry name" value="HATPase_c"/>
    <property type="match status" value="1"/>
</dbReference>
<dbReference type="GO" id="GO:0000155">
    <property type="term" value="F:phosphorelay sensor kinase activity"/>
    <property type="evidence" value="ECO:0007669"/>
    <property type="project" value="InterPro"/>
</dbReference>
<keyword evidence="8" id="KW-1133">Transmembrane helix</keyword>
<name>A0A3B0UH62_9ZZZZ</name>
<dbReference type="Pfam" id="PF00512">
    <property type="entry name" value="HisKA"/>
    <property type="match status" value="1"/>
</dbReference>
<evidence type="ECO:0000256" key="8">
    <source>
        <dbReference type="SAM" id="Phobius"/>
    </source>
</evidence>
<dbReference type="SUPFAM" id="SSF55874">
    <property type="entry name" value="ATPase domain of HSP90 chaperone/DNA topoisomerase II/histidine kinase"/>
    <property type="match status" value="1"/>
</dbReference>
<dbReference type="CDD" id="cd00082">
    <property type="entry name" value="HisKA"/>
    <property type="match status" value="1"/>
</dbReference>
<dbReference type="PRINTS" id="PR00344">
    <property type="entry name" value="BCTRLSENSOR"/>
</dbReference>
<dbReference type="EC" id="2.7.13.3" evidence="2"/>
<organism evidence="10">
    <name type="scientific">hydrothermal vent metagenome</name>
    <dbReference type="NCBI Taxonomy" id="652676"/>
    <lineage>
        <taxon>unclassified sequences</taxon>
        <taxon>metagenomes</taxon>
        <taxon>ecological metagenomes</taxon>
    </lineage>
</organism>
<keyword evidence="5" id="KW-0418">Kinase</keyword>
<dbReference type="SUPFAM" id="SSF48452">
    <property type="entry name" value="TPR-like"/>
    <property type="match status" value="1"/>
</dbReference>
<dbReference type="CDD" id="cd00075">
    <property type="entry name" value="HATPase"/>
    <property type="match status" value="1"/>
</dbReference>
<feature type="coiled-coil region" evidence="7">
    <location>
        <begin position="132"/>
        <end position="188"/>
    </location>
</feature>
<keyword evidence="6" id="KW-0902">Two-component regulatory system</keyword>
<comment type="catalytic activity">
    <reaction evidence="1">
        <text>ATP + protein L-histidine = ADP + protein N-phospho-L-histidine.</text>
        <dbReference type="EC" id="2.7.13.3"/>
    </reaction>
</comment>
<keyword evidence="10" id="KW-0456">Lyase</keyword>
<keyword evidence="3" id="KW-0597">Phosphoprotein</keyword>
<dbReference type="SUPFAM" id="SSF47384">
    <property type="entry name" value="Homodimeric domain of signal transducing histidine kinase"/>
    <property type="match status" value="1"/>
</dbReference>
<dbReference type="PANTHER" id="PTHR43711:SF1">
    <property type="entry name" value="HISTIDINE KINASE 1"/>
    <property type="match status" value="1"/>
</dbReference>
<dbReference type="InterPro" id="IPR011990">
    <property type="entry name" value="TPR-like_helical_dom_sf"/>
</dbReference>
<accession>A0A3B0UH62</accession>
<dbReference type="InterPro" id="IPR003661">
    <property type="entry name" value="HisK_dim/P_dom"/>
</dbReference>
<keyword evidence="8" id="KW-0812">Transmembrane</keyword>
<evidence type="ECO:0000256" key="2">
    <source>
        <dbReference type="ARBA" id="ARBA00012438"/>
    </source>
</evidence>
<dbReference type="Gene3D" id="1.25.40.10">
    <property type="entry name" value="Tetratricopeptide repeat domain"/>
    <property type="match status" value="1"/>
</dbReference>
<dbReference type="SMART" id="SM00387">
    <property type="entry name" value="HATPase_c"/>
    <property type="match status" value="1"/>
</dbReference>
<keyword evidence="8" id="KW-0472">Membrane</keyword>
<dbReference type="FunFam" id="3.30.565.10:FF:000006">
    <property type="entry name" value="Sensor histidine kinase WalK"/>
    <property type="match status" value="1"/>
</dbReference>
<dbReference type="InterPro" id="IPR050736">
    <property type="entry name" value="Sensor_HK_Regulatory"/>
</dbReference>
<gene>
    <name evidence="10" type="ORF">MNBD_BACTEROID06-1142</name>
</gene>
<evidence type="ECO:0000256" key="4">
    <source>
        <dbReference type="ARBA" id="ARBA00022679"/>
    </source>
</evidence>
<dbReference type="PROSITE" id="PS50109">
    <property type="entry name" value="HIS_KIN"/>
    <property type="match status" value="1"/>
</dbReference>
<evidence type="ECO:0000256" key="3">
    <source>
        <dbReference type="ARBA" id="ARBA00022553"/>
    </source>
</evidence>
<dbReference type="Gene3D" id="3.30.565.10">
    <property type="entry name" value="Histidine kinase-like ATPase, C-terminal domain"/>
    <property type="match status" value="1"/>
</dbReference>
<feature type="domain" description="Histidine kinase" evidence="9">
    <location>
        <begin position="263"/>
        <end position="481"/>
    </location>
</feature>
<keyword evidence="4" id="KW-0808">Transferase</keyword>
<dbReference type="GO" id="GO:0016829">
    <property type="term" value="F:lyase activity"/>
    <property type="evidence" value="ECO:0007669"/>
    <property type="project" value="UniProtKB-KW"/>
</dbReference>
<evidence type="ECO:0000259" key="9">
    <source>
        <dbReference type="PROSITE" id="PS50109"/>
    </source>
</evidence>
<dbReference type="Gene3D" id="1.10.287.130">
    <property type="match status" value="1"/>
</dbReference>
<dbReference type="PANTHER" id="PTHR43711">
    <property type="entry name" value="TWO-COMPONENT HISTIDINE KINASE"/>
    <property type="match status" value="1"/>
</dbReference>